<keyword evidence="4 5" id="KW-0472">Membrane</keyword>
<evidence type="ECO:0000256" key="5">
    <source>
        <dbReference type="SAM" id="Phobius"/>
    </source>
</evidence>
<gene>
    <name evidence="6" type="ORF">K0O23_18335</name>
</gene>
<feature type="transmembrane region" description="Helical" evidence="5">
    <location>
        <begin position="306"/>
        <end position="330"/>
    </location>
</feature>
<keyword evidence="3 5" id="KW-1133">Transmembrane helix</keyword>
<evidence type="ECO:0000313" key="7">
    <source>
        <dbReference type="Proteomes" id="UP000813018"/>
    </source>
</evidence>
<feature type="transmembrane region" description="Helical" evidence="5">
    <location>
        <begin position="20"/>
        <end position="42"/>
    </location>
</feature>
<comment type="subcellular location">
    <subcellularLocation>
        <location evidence="1">Membrane</location>
        <topology evidence="1">Multi-pass membrane protein</topology>
    </subcellularLocation>
</comment>
<evidence type="ECO:0000256" key="2">
    <source>
        <dbReference type="ARBA" id="ARBA00022692"/>
    </source>
</evidence>
<comment type="caution">
    <text evidence="6">The sequence shown here is derived from an EMBL/GenBank/DDBJ whole genome shotgun (WGS) entry which is preliminary data.</text>
</comment>
<feature type="transmembrane region" description="Helical" evidence="5">
    <location>
        <begin position="121"/>
        <end position="145"/>
    </location>
</feature>
<dbReference type="PANTHER" id="PTHR43424">
    <property type="entry name" value="LOCUS PUTATIVE PROTEIN 1-RELATED"/>
    <property type="match status" value="1"/>
</dbReference>
<dbReference type="InterPro" id="IPR002797">
    <property type="entry name" value="Polysacc_synth"/>
</dbReference>
<dbReference type="EMBL" id="JAHYXK010000025">
    <property type="protein sequence ID" value="MBW7469039.1"/>
    <property type="molecule type" value="Genomic_DNA"/>
</dbReference>
<keyword evidence="7" id="KW-1185">Reference proteome</keyword>
<evidence type="ECO:0000256" key="3">
    <source>
        <dbReference type="ARBA" id="ARBA00022989"/>
    </source>
</evidence>
<evidence type="ECO:0000313" key="6">
    <source>
        <dbReference type="EMBL" id="MBW7469039.1"/>
    </source>
</evidence>
<evidence type="ECO:0000256" key="1">
    <source>
        <dbReference type="ARBA" id="ARBA00004141"/>
    </source>
</evidence>
<dbReference type="RefSeq" id="WP_219878910.1">
    <property type="nucleotide sequence ID" value="NZ_JAHYXK010000025.1"/>
</dbReference>
<dbReference type="CDD" id="cd13128">
    <property type="entry name" value="MATE_Wzx_like"/>
    <property type="match status" value="1"/>
</dbReference>
<name>A0ABS7CYZ4_9BACT</name>
<feature type="transmembrane region" description="Helical" evidence="5">
    <location>
        <begin position="397"/>
        <end position="415"/>
    </location>
</feature>
<dbReference type="PANTHER" id="PTHR43424:SF1">
    <property type="entry name" value="LOCUS PUTATIVE PROTEIN 1-RELATED"/>
    <property type="match status" value="1"/>
</dbReference>
<proteinExistence type="predicted"/>
<dbReference type="Proteomes" id="UP000813018">
    <property type="component" value="Unassembled WGS sequence"/>
</dbReference>
<feature type="transmembrane region" description="Helical" evidence="5">
    <location>
        <begin position="54"/>
        <end position="73"/>
    </location>
</feature>
<feature type="transmembrane region" description="Helical" evidence="5">
    <location>
        <begin position="262"/>
        <end position="286"/>
    </location>
</feature>
<feature type="transmembrane region" description="Helical" evidence="5">
    <location>
        <begin position="157"/>
        <end position="175"/>
    </location>
</feature>
<dbReference type="InterPro" id="IPR052556">
    <property type="entry name" value="PolySynth_Transporter"/>
</dbReference>
<feature type="transmembrane region" description="Helical" evidence="5">
    <location>
        <begin position="374"/>
        <end position="391"/>
    </location>
</feature>
<sequence length="436" mass="49030">MTSLILKLINTNSGKILNNIIWLLLDKGVKMVLGLFIGIWIARYLGPEQFGKLNYGQAFVAIFSSLVNLGLDTTLVKEFVSKDFAENKLIGTGFLLRLYGAVVGILLAVLTALMLEFNTDQLSFLIITALSIGLIFQAVDVIDLYLQAHLKSRISVIIKNLSYLFSSIFKVYLIIYNFPVIYFAIAIVFDLGLASILMLIYSNKKLAINLKDWMWDLVVAKTLLKTSWPLIISGLTVIMYMRMDQIMLKNYLGSFAVGNYSAAARVTELFFILPMVISNSVFPSLVKCKDDILLYRNRLIKLYSTLIYISILLSISILFFSNYIINILYGQQYQDAVSVLNIHIWSSIFVFIGVASSQQLVLEGRSSISLYRTVLGLATNLILNIILIPTYGIKGAAFATLVSYAVSSFFSNFLFKSTRGIIYLYLRSLLPFKKTN</sequence>
<dbReference type="Pfam" id="PF01943">
    <property type="entry name" value="Polysacc_synt"/>
    <property type="match status" value="1"/>
</dbReference>
<feature type="transmembrane region" description="Helical" evidence="5">
    <location>
        <begin position="94"/>
        <end position="115"/>
    </location>
</feature>
<accession>A0ABS7CYZ4</accession>
<feature type="transmembrane region" description="Helical" evidence="5">
    <location>
        <begin position="342"/>
        <end position="362"/>
    </location>
</feature>
<protein>
    <submittedName>
        <fullName evidence="6">Flippase</fullName>
    </submittedName>
</protein>
<feature type="transmembrane region" description="Helical" evidence="5">
    <location>
        <begin position="181"/>
        <end position="201"/>
    </location>
</feature>
<keyword evidence="2 5" id="KW-0812">Transmembrane</keyword>
<reference evidence="6 7" key="1">
    <citation type="journal article" date="2016" name="Int. J. Syst. Evol. Microbiol.">
        <title>Pontibacter aydingkolensis sp. nov., isolated from soil of a salt lake.</title>
        <authorList>
            <person name="Osman G."/>
            <person name="Zhang T."/>
            <person name="Lou K."/>
            <person name="Gao Y."/>
            <person name="Chang W."/>
            <person name="Lin Q."/>
            <person name="Yang H.M."/>
            <person name="Huo X.D."/>
            <person name="Wang N."/>
        </authorList>
    </citation>
    <scope>NUCLEOTIDE SEQUENCE [LARGE SCALE GENOMIC DNA]</scope>
    <source>
        <strain evidence="6 7">KACC 19255</strain>
    </source>
</reference>
<feature type="transmembrane region" description="Helical" evidence="5">
    <location>
        <begin position="222"/>
        <end position="242"/>
    </location>
</feature>
<organism evidence="6 7">
    <name type="scientific">Pontibacter aydingkolensis</name>
    <dbReference type="NCBI Taxonomy" id="1911536"/>
    <lineage>
        <taxon>Bacteria</taxon>
        <taxon>Pseudomonadati</taxon>
        <taxon>Bacteroidota</taxon>
        <taxon>Cytophagia</taxon>
        <taxon>Cytophagales</taxon>
        <taxon>Hymenobacteraceae</taxon>
        <taxon>Pontibacter</taxon>
    </lineage>
</organism>
<evidence type="ECO:0000256" key="4">
    <source>
        <dbReference type="ARBA" id="ARBA00023136"/>
    </source>
</evidence>